<dbReference type="PANTHER" id="PTHR43796">
    <property type="entry name" value="CARBOXYNORSPERMIDINE SYNTHASE"/>
    <property type="match status" value="1"/>
</dbReference>
<dbReference type="Gene3D" id="3.40.50.720">
    <property type="entry name" value="NAD(P)-binding Rossmann-like Domain"/>
    <property type="match status" value="1"/>
</dbReference>
<dbReference type="InterPro" id="IPR005097">
    <property type="entry name" value="Sacchrp_dh_NADP-bd"/>
</dbReference>
<name>A0A0M0KHK0_ALKHA</name>
<dbReference type="Pfam" id="PF03435">
    <property type="entry name" value="Sacchrp_dh_NADP"/>
    <property type="match status" value="1"/>
</dbReference>
<protein>
    <recommendedName>
        <fullName evidence="1">Saccharopine dehydrogenase NADP binding domain-containing protein</fullName>
    </recommendedName>
</protein>
<sequence length="376" mass="42193">MREDIVVIGGYGQVGRAICRLLARRYAGRVYAAGRNFEKANRFSLETDGEVQPLQVDIHQPKKAFEALNQPKLVIVCIDQDHTEFARLCAKNGIDYLDITANGKFLKELGGLNRGAVKHTGVISVGLAPGITNLLVEQAVRMFEQVHQVDISILLGLGDEHGEGAMEWTFQQINQSFDVMVQNDWRQVKSFTDRKQVSFGKAIGNHSVYRFPFSDQQTLARTLHLPTVSTRLCFDSRLVTAVVATMRRLHITKLLSLPAVRKVLTTLLNVFPYGSEQYGVRVEVKGVRKDEKEEVYSLFTGENEALMTAHVASAVAFALYEHPCPKGVFHIEELFELVFIDQHISLTLKGTEFSYPLPTPKQFVQNETSICSQNHS</sequence>
<dbReference type="EMBL" id="LILD01000001">
    <property type="protein sequence ID" value="KOO37893.1"/>
    <property type="molecule type" value="Genomic_DNA"/>
</dbReference>
<dbReference type="SUPFAM" id="SSF51735">
    <property type="entry name" value="NAD(P)-binding Rossmann-fold domains"/>
    <property type="match status" value="1"/>
</dbReference>
<dbReference type="GeneID" id="87598928"/>
<dbReference type="AlphaFoldDB" id="A0A0M0KHK0"/>
<evidence type="ECO:0000259" key="1">
    <source>
        <dbReference type="Pfam" id="PF03435"/>
    </source>
</evidence>
<dbReference type="RefSeq" id="WP_053430380.1">
    <property type="nucleotide sequence ID" value="NZ_CP040441.1"/>
</dbReference>
<accession>A0A0M0KHK0</accession>
<dbReference type="PATRIC" id="fig|136160.3.peg.784"/>
<organism evidence="2">
    <name type="scientific">Halalkalibacterium halodurans</name>
    <name type="common">Bacillus halodurans</name>
    <dbReference type="NCBI Taxonomy" id="86665"/>
    <lineage>
        <taxon>Bacteria</taxon>
        <taxon>Bacillati</taxon>
        <taxon>Bacillota</taxon>
        <taxon>Bacilli</taxon>
        <taxon>Bacillales</taxon>
        <taxon>Bacillaceae</taxon>
        <taxon>Halalkalibacterium (ex Joshi et al. 2022)</taxon>
    </lineage>
</organism>
<reference evidence="2" key="1">
    <citation type="submission" date="2015-08" db="EMBL/GenBank/DDBJ databases">
        <title>Complete DNA Sequence of Pseudomonas syringae pv. actinidiae, the Causal Agent of Kiwifruit Canker Disease.</title>
        <authorList>
            <person name="Rikkerink E.H.A."/>
            <person name="Fineran P.C."/>
        </authorList>
    </citation>
    <scope>NUCLEOTIDE SEQUENCE</scope>
    <source>
        <strain evidence="2">DSM 13666</strain>
    </source>
</reference>
<gene>
    <name evidence="2" type="ORF">AMD02_02780</name>
</gene>
<comment type="caution">
    <text evidence="2">The sequence shown here is derived from an EMBL/GenBank/DDBJ whole genome shotgun (WGS) entry which is preliminary data.</text>
</comment>
<evidence type="ECO:0000313" key="2">
    <source>
        <dbReference type="EMBL" id="KOO37893.1"/>
    </source>
</evidence>
<proteinExistence type="predicted"/>
<dbReference type="Gene3D" id="3.30.360.10">
    <property type="entry name" value="Dihydrodipicolinate Reductase, domain 2"/>
    <property type="match status" value="1"/>
</dbReference>
<dbReference type="InterPro" id="IPR036291">
    <property type="entry name" value="NAD(P)-bd_dom_sf"/>
</dbReference>
<dbReference type="PANTHER" id="PTHR43796:SF2">
    <property type="entry name" value="CARBOXYNORSPERMIDINE SYNTHASE"/>
    <property type="match status" value="1"/>
</dbReference>
<feature type="domain" description="Saccharopine dehydrogenase NADP binding" evidence="1">
    <location>
        <begin position="5"/>
        <end position="102"/>
    </location>
</feature>